<dbReference type="InterPro" id="IPR041682">
    <property type="entry name" value="AAA_14"/>
</dbReference>
<dbReference type="PANTHER" id="PTHR43566:SF2">
    <property type="entry name" value="DUF4143 DOMAIN-CONTAINING PROTEIN"/>
    <property type="match status" value="1"/>
</dbReference>
<proteinExistence type="predicted"/>
<sequence length="395" mass="45195">MHFIMEIQRLISPAIIRYLENFPCVALLGPRQVGKTTTVKMLQSQITKNSIYLDLESDEDAQKLTFAEQYFNERQDKLIIIDEIQRNPKLFPLLRSVIDKNRINGRFILLGSASPQLLAHSSETLAGRIAYLEIHPFVYPEISNHFVFDLLWLKGGFPEIFLKNDLEVSFEMKIQFIQTYLERELPILGLSASPILLKNLLRMIAHSQAQILNYSEFAKALGIEVNTVKRYIDYFENAFLIRRLQPYFTNSKKRIVKSPKIFIRDTGILHALFNIENKEDLDGFIGKGNSWESFVIQQIIAILKSGISPYFYRTQDGTELDLVLTKGIQPILGIEIKLSNAPTITKGTTIASQDLGNIPIFVVTHSVSEEYNSKDNIKITNFENIFAILKAYNLA</sequence>
<dbReference type="Gene3D" id="3.40.50.300">
    <property type="entry name" value="P-loop containing nucleotide triphosphate hydrolases"/>
    <property type="match status" value="1"/>
</dbReference>
<evidence type="ECO:0000313" key="2">
    <source>
        <dbReference type="EMBL" id="BBE18690.1"/>
    </source>
</evidence>
<gene>
    <name evidence="2" type="ORF">AQPE_2854</name>
</gene>
<dbReference type="EMBL" id="AP018694">
    <property type="protein sequence ID" value="BBE18690.1"/>
    <property type="molecule type" value="Genomic_DNA"/>
</dbReference>
<dbReference type="KEGG" id="anf:AQPE_2854"/>
<protein>
    <submittedName>
        <fullName evidence="2">Mlr9349 protein</fullName>
    </submittedName>
</protein>
<dbReference type="InterPro" id="IPR003593">
    <property type="entry name" value="AAA+_ATPase"/>
</dbReference>
<dbReference type="AlphaFoldDB" id="A0A5K7SAU8"/>
<dbReference type="InterPro" id="IPR027417">
    <property type="entry name" value="P-loop_NTPase"/>
</dbReference>
<feature type="domain" description="AAA+ ATPase" evidence="1">
    <location>
        <begin position="21"/>
        <end position="215"/>
    </location>
</feature>
<accession>A0A5K7SAU8</accession>
<dbReference type="Proteomes" id="UP001193389">
    <property type="component" value="Chromosome"/>
</dbReference>
<reference evidence="2" key="1">
    <citation type="journal article" date="2020" name="Int. J. Syst. Evol. Microbiol.">
        <title>Aquipluma nitroreducens gen. nov. sp. nov., a novel facultatively anaerobic bacterium isolated from a freshwater lake.</title>
        <authorList>
            <person name="Watanabe M."/>
            <person name="Kojima H."/>
            <person name="Fukui M."/>
        </authorList>
    </citation>
    <scope>NUCLEOTIDE SEQUENCE</scope>
    <source>
        <strain evidence="2">MeG22</strain>
    </source>
</reference>
<dbReference type="Pfam" id="PF13635">
    <property type="entry name" value="DUF4143"/>
    <property type="match status" value="1"/>
</dbReference>
<evidence type="ECO:0000313" key="3">
    <source>
        <dbReference type="Proteomes" id="UP001193389"/>
    </source>
</evidence>
<evidence type="ECO:0000259" key="1">
    <source>
        <dbReference type="SMART" id="SM00382"/>
    </source>
</evidence>
<dbReference type="Pfam" id="PF13173">
    <property type="entry name" value="AAA_14"/>
    <property type="match status" value="1"/>
</dbReference>
<dbReference type="SUPFAM" id="SSF52540">
    <property type="entry name" value="P-loop containing nucleoside triphosphate hydrolases"/>
    <property type="match status" value="1"/>
</dbReference>
<name>A0A5K7SAU8_9BACT</name>
<keyword evidence="3" id="KW-1185">Reference proteome</keyword>
<organism evidence="2 3">
    <name type="scientific">Aquipluma nitroreducens</name>
    <dbReference type="NCBI Taxonomy" id="2010828"/>
    <lineage>
        <taxon>Bacteria</taxon>
        <taxon>Pseudomonadati</taxon>
        <taxon>Bacteroidota</taxon>
        <taxon>Bacteroidia</taxon>
        <taxon>Marinilabiliales</taxon>
        <taxon>Prolixibacteraceae</taxon>
        <taxon>Aquipluma</taxon>
    </lineage>
</organism>
<dbReference type="InterPro" id="IPR025420">
    <property type="entry name" value="DUF4143"/>
</dbReference>
<dbReference type="SMART" id="SM00382">
    <property type="entry name" value="AAA"/>
    <property type="match status" value="1"/>
</dbReference>
<dbReference type="PANTHER" id="PTHR43566">
    <property type="entry name" value="CONSERVED PROTEIN"/>
    <property type="match status" value="1"/>
</dbReference>